<evidence type="ECO:0000256" key="2">
    <source>
        <dbReference type="SAM" id="Phobius"/>
    </source>
</evidence>
<accession>W7UUV6</accession>
<proteinExistence type="predicted"/>
<evidence type="ECO:0000313" key="4">
    <source>
        <dbReference type="Proteomes" id="UP000019365"/>
    </source>
</evidence>
<feature type="region of interest" description="Disordered" evidence="1">
    <location>
        <begin position="151"/>
        <end position="177"/>
    </location>
</feature>
<keyword evidence="2" id="KW-0812">Transmembrane</keyword>
<dbReference type="PATRIC" id="fig|1341157.4.peg.2786"/>
<feature type="compositionally biased region" description="Low complexity" evidence="1">
    <location>
        <begin position="118"/>
        <end position="129"/>
    </location>
</feature>
<reference evidence="3 4" key="1">
    <citation type="journal article" date="2014" name="PLoS ONE">
        <title>Rumen cellulosomics: divergent fiber-degrading strategies revealed by comparative genome-wide analysis of six ruminococcal strains.</title>
        <authorList>
            <person name="Dassa B."/>
            <person name="Borovok I."/>
            <person name="Ruimy-Israeli V."/>
            <person name="Lamed R."/>
            <person name="Flint H.J."/>
            <person name="Duncan S.H."/>
            <person name="Henrissat B."/>
            <person name="Coutinho P."/>
            <person name="Morrison M."/>
            <person name="Mosoni P."/>
            <person name="Yeoman C.J."/>
            <person name="White B.A."/>
            <person name="Bayer E.A."/>
        </authorList>
    </citation>
    <scope>NUCLEOTIDE SEQUENCE [LARGE SCALE GENOMIC DNA]</scope>
    <source>
        <strain evidence="3 4">007c</strain>
    </source>
</reference>
<feature type="region of interest" description="Disordered" evidence="1">
    <location>
        <begin position="79"/>
        <end position="129"/>
    </location>
</feature>
<feature type="compositionally biased region" description="Low complexity" evidence="1">
    <location>
        <begin position="151"/>
        <end position="166"/>
    </location>
</feature>
<evidence type="ECO:0000256" key="1">
    <source>
        <dbReference type="SAM" id="MobiDB-lite"/>
    </source>
</evidence>
<feature type="transmembrane region" description="Helical" evidence="2">
    <location>
        <begin position="32"/>
        <end position="53"/>
    </location>
</feature>
<keyword evidence="2" id="KW-0472">Membrane</keyword>
<evidence type="ECO:0000313" key="3">
    <source>
        <dbReference type="EMBL" id="EWM52595.1"/>
    </source>
</evidence>
<sequence>MRSYEEISNRIMKRGDEIIESRRVRAVKIKHTSYAVSGMCAAVIAGVGIWRIAPSMEPGGEKYSGSELVTDTEASAMATTTAHTSPAAVTTSDTTKEMTTTAPITQTTAVESNSADKTSAQTEAATAASQTTRRTVTTRTTTTAAVTTTTQVTTGTEETTESVTTVHGSPVSTMDQTPGRKYHELVLKDASESARPGSSEGDELFTYRAFHMDNSILGQRLRSDHVKTEYRDNGELISEETDIEVYTVKDISPVAVIAVKFKGYTGNYIYVSNSYQPADLRTMINNLSMTADGLSEQVNISNKRYDNVNTQKLWELLAEDIYIPNSYYQCQDIRESIIPKLTVSYRLPRLKLIGGYISISEDGYMVMDICGLPSYFYIGEARAQELIDYITSGETS</sequence>
<keyword evidence="4" id="KW-1185">Reference proteome</keyword>
<dbReference type="EMBL" id="ATAX01000034">
    <property type="protein sequence ID" value="EWM52595.1"/>
    <property type="molecule type" value="Genomic_DNA"/>
</dbReference>
<feature type="compositionally biased region" description="Low complexity" evidence="1">
    <location>
        <begin position="79"/>
        <end position="108"/>
    </location>
</feature>
<organism evidence="3 4">
    <name type="scientific">Ruminococcus flavefaciens 007c</name>
    <dbReference type="NCBI Taxonomy" id="1341157"/>
    <lineage>
        <taxon>Bacteria</taxon>
        <taxon>Bacillati</taxon>
        <taxon>Bacillota</taxon>
        <taxon>Clostridia</taxon>
        <taxon>Eubacteriales</taxon>
        <taxon>Oscillospiraceae</taxon>
        <taxon>Ruminococcus</taxon>
    </lineage>
</organism>
<protein>
    <submittedName>
        <fullName evidence="3">Uncharacterized protein</fullName>
    </submittedName>
</protein>
<gene>
    <name evidence="3" type="ORF">RF007C_00505</name>
</gene>
<dbReference type="RefSeq" id="WP_037300848.1">
    <property type="nucleotide sequence ID" value="NZ_ATAX01000034.1"/>
</dbReference>
<name>W7UUV6_RUMFL</name>
<dbReference type="OrthoDB" id="1821318at2"/>
<dbReference type="Proteomes" id="UP000019365">
    <property type="component" value="Unassembled WGS sequence"/>
</dbReference>
<keyword evidence="2" id="KW-1133">Transmembrane helix</keyword>
<comment type="caution">
    <text evidence="3">The sequence shown here is derived from an EMBL/GenBank/DDBJ whole genome shotgun (WGS) entry which is preliminary data.</text>
</comment>
<dbReference type="AlphaFoldDB" id="W7UUV6"/>